<name>A0A7G2CLV3_9TRYP</name>
<dbReference type="PANTHER" id="PTHR16469:SF44">
    <property type="match status" value="1"/>
</dbReference>
<protein>
    <recommendedName>
        <fullName evidence="4">Histidine phosphatase superfamily (Branch 1)</fullName>
    </recommendedName>
</protein>
<organism evidence="2 3">
    <name type="scientific">Angomonas deanei</name>
    <dbReference type="NCBI Taxonomy" id="59799"/>
    <lineage>
        <taxon>Eukaryota</taxon>
        <taxon>Discoba</taxon>
        <taxon>Euglenozoa</taxon>
        <taxon>Kinetoplastea</taxon>
        <taxon>Metakinetoplastina</taxon>
        <taxon>Trypanosomatida</taxon>
        <taxon>Trypanosomatidae</taxon>
        <taxon>Strigomonadinae</taxon>
        <taxon>Angomonas</taxon>
    </lineage>
</organism>
<feature type="compositionally biased region" description="Low complexity" evidence="1">
    <location>
        <begin position="475"/>
        <end position="499"/>
    </location>
</feature>
<feature type="compositionally biased region" description="Low complexity" evidence="1">
    <location>
        <begin position="272"/>
        <end position="284"/>
    </location>
</feature>
<feature type="compositionally biased region" description="Polar residues" evidence="1">
    <location>
        <begin position="52"/>
        <end position="64"/>
    </location>
</feature>
<dbReference type="InterPro" id="IPR051710">
    <property type="entry name" value="Phosphatase_SH3-domain"/>
</dbReference>
<dbReference type="OrthoDB" id="414418at2759"/>
<dbReference type="SUPFAM" id="SSF53254">
    <property type="entry name" value="Phosphoglycerate mutase-like"/>
    <property type="match status" value="1"/>
</dbReference>
<keyword evidence="3" id="KW-1185">Reference proteome</keyword>
<proteinExistence type="predicted"/>
<gene>
    <name evidence="2" type="ORF">ADEAN_000704100</name>
</gene>
<dbReference type="AlphaFoldDB" id="A0A7G2CLV3"/>
<dbReference type="InterPro" id="IPR029033">
    <property type="entry name" value="His_PPase_superfam"/>
</dbReference>
<feature type="region of interest" description="Disordered" evidence="1">
    <location>
        <begin position="465"/>
        <end position="502"/>
    </location>
</feature>
<accession>A0A7G2CLV3</accession>
<evidence type="ECO:0000256" key="1">
    <source>
        <dbReference type="SAM" id="MobiDB-lite"/>
    </source>
</evidence>
<feature type="region of interest" description="Disordered" evidence="1">
    <location>
        <begin position="263"/>
        <end position="284"/>
    </location>
</feature>
<feature type="region of interest" description="Disordered" evidence="1">
    <location>
        <begin position="37"/>
        <end position="64"/>
    </location>
</feature>
<dbReference type="PANTHER" id="PTHR16469">
    <property type="entry name" value="UBIQUITIN-ASSOCIATED AND SH3 DOMAIN-CONTAINING BA-RELATED"/>
    <property type="match status" value="1"/>
</dbReference>
<dbReference type="EMBL" id="LR877158">
    <property type="protein sequence ID" value="CAD2219533.1"/>
    <property type="molecule type" value="Genomic_DNA"/>
</dbReference>
<evidence type="ECO:0000313" key="2">
    <source>
        <dbReference type="EMBL" id="CAD2219533.1"/>
    </source>
</evidence>
<dbReference type="CDD" id="cd07067">
    <property type="entry name" value="HP_PGM_like"/>
    <property type="match status" value="1"/>
</dbReference>
<evidence type="ECO:0008006" key="4">
    <source>
        <dbReference type="Google" id="ProtNLM"/>
    </source>
</evidence>
<reference evidence="2 3" key="1">
    <citation type="submission" date="2020-08" db="EMBL/GenBank/DDBJ databases">
        <authorList>
            <person name="Newling K."/>
            <person name="Davey J."/>
            <person name="Forrester S."/>
        </authorList>
    </citation>
    <scope>NUCLEOTIDE SEQUENCE [LARGE SCALE GENOMIC DNA]</scope>
    <source>
        <strain evidence="3">Crithidia deanei Carvalho (ATCC PRA-265)</strain>
    </source>
</reference>
<dbReference type="Gene3D" id="3.40.50.1240">
    <property type="entry name" value="Phosphoglycerate mutase-like"/>
    <property type="match status" value="1"/>
</dbReference>
<dbReference type="SMART" id="SM00855">
    <property type="entry name" value="PGAM"/>
    <property type="match status" value="1"/>
</dbReference>
<dbReference type="Proteomes" id="UP000515908">
    <property type="component" value="Chromosome 14"/>
</dbReference>
<evidence type="ECO:0000313" key="3">
    <source>
        <dbReference type="Proteomes" id="UP000515908"/>
    </source>
</evidence>
<dbReference type="VEuPathDB" id="TriTrypDB:ADEAN_000704100"/>
<sequence>MTGMQFAVAAKSADGSDGALTDTLILLRHGERLDHVDKGWRSRDTPAGGSGSTTNQNSNATNGSTARVHALLPPQDPPLSSNGRQQALETALYYCGLQREKKIEDRVGGQLSMIVVSPFHRCLETAIIVNIVAYQGRLPMYVDPQLSDWQQPKVFRTPPALGGYYVEDSAAEDNTDGSLVTADRLRFVFLKEVLEADLTAFFTCRSTLTEEEVLNSNTPNPQNKEDQRTWAAHLQQWCDSCSSLPVWTSYPYTQHVLANLSASDKKESSPVATNPKNNNKANHRAAASGDGFAQCHLPGVTHPEGKGDLQGRCQSFVSTFFTEESVPAEVEGEVMEVPNRLAVPRQVAGAIAAEQKGQVPKYFLPRRASVFPQVERQTGHRDNRNTASNLLEKVAPPAFLAAPAALLPPMTVLAVTHADVIPAVLQGCCPKYLNTSGHSSVPYCSQTILTRANNYYYVTPPEARHHLAPGGTQKGKGNQTKKGFQPSTTTSRVGPTTTSQKVVDPSWQVEKVGSTDLLRTRILVQFN</sequence>
<dbReference type="InterPro" id="IPR013078">
    <property type="entry name" value="His_Pase_superF_clade-1"/>
</dbReference>